<organism evidence="1 2">
    <name type="scientific">Macrococcus equipercicus</name>
    <dbReference type="NCBI Taxonomy" id="69967"/>
    <lineage>
        <taxon>Bacteria</taxon>
        <taxon>Bacillati</taxon>
        <taxon>Bacillota</taxon>
        <taxon>Bacilli</taxon>
        <taxon>Bacillales</taxon>
        <taxon>Staphylococcaceae</taxon>
        <taxon>Macrococcus</taxon>
    </lineage>
</organism>
<gene>
    <name evidence="1" type="ORF">KFV11_08415</name>
</gene>
<proteinExistence type="predicted"/>
<dbReference type="Proteomes" id="UP001057381">
    <property type="component" value="Chromosome"/>
</dbReference>
<accession>A0A9Q9BSB4</accession>
<dbReference type="KEGG" id="mequ:KFV11_08415"/>
<protein>
    <submittedName>
        <fullName evidence="1">Uncharacterized protein</fullName>
    </submittedName>
</protein>
<dbReference type="RefSeq" id="WP_254249701.1">
    <property type="nucleotide sequence ID" value="NZ_CP073809.1"/>
</dbReference>
<name>A0A9Q9BSB4_9STAP</name>
<dbReference type="AlphaFoldDB" id="A0A9Q9BSB4"/>
<reference evidence="1" key="1">
    <citation type="submission" date="2021-04" db="EMBL/GenBank/DDBJ databases">
        <title>Complete Genome Sequences of Macrococcus spp. from dog and cattle.</title>
        <authorList>
            <person name="Schwendener S."/>
            <person name="Perreten V."/>
        </authorList>
    </citation>
    <scope>NUCLEOTIDE SEQUENCE</scope>
    <source>
        <strain evidence="1">Epi0143-OL</strain>
    </source>
</reference>
<dbReference type="EMBL" id="CP073809">
    <property type="protein sequence ID" value="UTH13284.1"/>
    <property type="molecule type" value="Genomic_DNA"/>
</dbReference>
<evidence type="ECO:0000313" key="2">
    <source>
        <dbReference type="Proteomes" id="UP001057381"/>
    </source>
</evidence>
<evidence type="ECO:0000313" key="1">
    <source>
        <dbReference type="EMBL" id="UTH13284.1"/>
    </source>
</evidence>
<sequence length="213" mass="25119">MKQDILLNYYQELYALSKEIIRIYDSFIPELISKHENSEEGKEFLEVNPEAFLKLSAIFVHSHNIRKLLIPTARGKKESKRLYDFRCERALNLQRHIPIDNLNELLNSKIRNTIEHYDERLDSVNLKIDNKTLKSKYSAVFSNMIISSEKVPEMLFEGDVYYLKTFVIESRNYRNLDFSSNVEKLYEEVKIIKDIIEENFDLPTLEGGGIYVL</sequence>